<dbReference type="AlphaFoldDB" id="B4K7R4"/>
<organism evidence="2 3">
    <name type="scientific">Drosophila mojavensis</name>
    <name type="common">Fruit fly</name>
    <dbReference type="NCBI Taxonomy" id="7230"/>
    <lineage>
        <taxon>Eukaryota</taxon>
        <taxon>Metazoa</taxon>
        <taxon>Ecdysozoa</taxon>
        <taxon>Arthropoda</taxon>
        <taxon>Hexapoda</taxon>
        <taxon>Insecta</taxon>
        <taxon>Pterygota</taxon>
        <taxon>Neoptera</taxon>
        <taxon>Endopterygota</taxon>
        <taxon>Diptera</taxon>
        <taxon>Brachycera</taxon>
        <taxon>Muscomorpha</taxon>
        <taxon>Ephydroidea</taxon>
        <taxon>Drosophilidae</taxon>
        <taxon>Drosophila</taxon>
    </lineage>
</organism>
<feature type="transmembrane region" description="Helical" evidence="1">
    <location>
        <begin position="38"/>
        <end position="57"/>
    </location>
</feature>
<evidence type="ECO:0000313" key="3">
    <source>
        <dbReference type="Proteomes" id="UP000009192"/>
    </source>
</evidence>
<evidence type="ECO:0000313" key="2">
    <source>
        <dbReference type="EMBL" id="EDW16435.2"/>
    </source>
</evidence>
<keyword evidence="1" id="KW-1133">Transmembrane helix</keyword>
<keyword evidence="3" id="KW-1185">Reference proteome</keyword>
<dbReference type="EMBL" id="CH933806">
    <property type="protein sequence ID" value="EDW16435.2"/>
    <property type="molecule type" value="Genomic_DNA"/>
</dbReference>
<keyword evidence="1" id="KW-0472">Membrane</keyword>
<sequence length="100" mass="11117">MSSLCTNMLNNNNNRESVIICLKKMPTTPKPSFVSRNLVAIVIVPSLIALHFGWNLLQDNRKLVSAEEQIDLPPVTFAKYAWKRLTGNNSDAAAEKSDSD</sequence>
<gene>
    <name evidence="2" type="primary">Dmoj\GI10536</name>
    <name evidence="2" type="ORF">Dmoj_GI10536</name>
</gene>
<dbReference type="HOGENOM" id="CLU_199272_0_0_1"/>
<dbReference type="InParanoid" id="B4K7R4"/>
<evidence type="ECO:0000256" key="1">
    <source>
        <dbReference type="SAM" id="Phobius"/>
    </source>
</evidence>
<protein>
    <submittedName>
        <fullName evidence="2">Uncharacterized protein</fullName>
    </submittedName>
</protein>
<reference evidence="2 3" key="1">
    <citation type="journal article" date="2007" name="Nature">
        <title>Evolution of genes and genomes on the Drosophila phylogeny.</title>
        <authorList>
            <consortium name="Drosophila 12 Genomes Consortium"/>
            <person name="Clark A.G."/>
            <person name="Eisen M.B."/>
            <person name="Smith D.R."/>
            <person name="Bergman C.M."/>
            <person name="Oliver B."/>
            <person name="Markow T.A."/>
            <person name="Kaufman T.C."/>
            <person name="Kellis M."/>
            <person name="Gelbart W."/>
            <person name="Iyer V.N."/>
            <person name="Pollard D.A."/>
            <person name="Sackton T.B."/>
            <person name="Larracuente A.M."/>
            <person name="Singh N.D."/>
            <person name="Abad J.P."/>
            <person name="Abt D.N."/>
            <person name="Adryan B."/>
            <person name="Aguade M."/>
            <person name="Akashi H."/>
            <person name="Anderson W.W."/>
            <person name="Aquadro C.F."/>
            <person name="Ardell D.H."/>
            <person name="Arguello R."/>
            <person name="Artieri C.G."/>
            <person name="Barbash D.A."/>
            <person name="Barker D."/>
            <person name="Barsanti P."/>
            <person name="Batterham P."/>
            <person name="Batzoglou S."/>
            <person name="Begun D."/>
            <person name="Bhutkar A."/>
            <person name="Blanco E."/>
            <person name="Bosak S.A."/>
            <person name="Bradley R.K."/>
            <person name="Brand A.D."/>
            <person name="Brent M.R."/>
            <person name="Brooks A.N."/>
            <person name="Brown R.H."/>
            <person name="Butlin R.K."/>
            <person name="Caggese C."/>
            <person name="Calvi B.R."/>
            <person name="Bernardo de Carvalho A."/>
            <person name="Caspi A."/>
            <person name="Castrezana S."/>
            <person name="Celniker S.E."/>
            <person name="Chang J.L."/>
            <person name="Chapple C."/>
            <person name="Chatterji S."/>
            <person name="Chinwalla A."/>
            <person name="Civetta A."/>
            <person name="Clifton S.W."/>
            <person name="Comeron J.M."/>
            <person name="Costello J.C."/>
            <person name="Coyne J.A."/>
            <person name="Daub J."/>
            <person name="David R.G."/>
            <person name="Delcher A.L."/>
            <person name="Delehaunty K."/>
            <person name="Do C.B."/>
            <person name="Ebling H."/>
            <person name="Edwards K."/>
            <person name="Eickbush T."/>
            <person name="Evans J.D."/>
            <person name="Filipski A."/>
            <person name="Findeiss S."/>
            <person name="Freyhult E."/>
            <person name="Fulton L."/>
            <person name="Fulton R."/>
            <person name="Garcia A.C."/>
            <person name="Gardiner A."/>
            <person name="Garfield D.A."/>
            <person name="Garvin B.E."/>
            <person name="Gibson G."/>
            <person name="Gilbert D."/>
            <person name="Gnerre S."/>
            <person name="Godfrey J."/>
            <person name="Good R."/>
            <person name="Gotea V."/>
            <person name="Gravely B."/>
            <person name="Greenberg A.J."/>
            <person name="Griffiths-Jones S."/>
            <person name="Gross S."/>
            <person name="Guigo R."/>
            <person name="Gustafson E.A."/>
            <person name="Haerty W."/>
            <person name="Hahn M.W."/>
            <person name="Halligan D.L."/>
            <person name="Halpern A.L."/>
            <person name="Halter G.M."/>
            <person name="Han M.V."/>
            <person name="Heger A."/>
            <person name="Hillier L."/>
            <person name="Hinrichs A.S."/>
            <person name="Holmes I."/>
            <person name="Hoskins R.A."/>
            <person name="Hubisz M.J."/>
            <person name="Hultmark D."/>
            <person name="Huntley M.A."/>
            <person name="Jaffe D.B."/>
            <person name="Jagadeeshan S."/>
            <person name="Jeck W.R."/>
            <person name="Johnson J."/>
            <person name="Jones C.D."/>
            <person name="Jordan W.C."/>
            <person name="Karpen G.H."/>
            <person name="Kataoka E."/>
            <person name="Keightley P.D."/>
            <person name="Kheradpour P."/>
            <person name="Kirkness E.F."/>
            <person name="Koerich L.B."/>
            <person name="Kristiansen K."/>
            <person name="Kudrna D."/>
            <person name="Kulathinal R.J."/>
            <person name="Kumar S."/>
            <person name="Kwok R."/>
            <person name="Lander E."/>
            <person name="Langley C.H."/>
            <person name="Lapoint R."/>
            <person name="Lazzaro B.P."/>
            <person name="Lee S.J."/>
            <person name="Levesque L."/>
            <person name="Li R."/>
            <person name="Lin C.F."/>
            <person name="Lin M.F."/>
            <person name="Lindblad-Toh K."/>
            <person name="Llopart A."/>
            <person name="Long M."/>
            <person name="Low L."/>
            <person name="Lozovsky E."/>
            <person name="Lu J."/>
            <person name="Luo M."/>
            <person name="Machado C.A."/>
            <person name="Makalowski W."/>
            <person name="Marzo M."/>
            <person name="Matsuda M."/>
            <person name="Matzkin L."/>
            <person name="McAllister B."/>
            <person name="McBride C.S."/>
            <person name="McKernan B."/>
            <person name="McKernan K."/>
            <person name="Mendez-Lago M."/>
            <person name="Minx P."/>
            <person name="Mollenhauer M.U."/>
            <person name="Montooth K."/>
            <person name="Mount S.M."/>
            <person name="Mu X."/>
            <person name="Myers E."/>
            <person name="Negre B."/>
            <person name="Newfeld S."/>
            <person name="Nielsen R."/>
            <person name="Noor M.A."/>
            <person name="O'Grady P."/>
            <person name="Pachter L."/>
            <person name="Papaceit M."/>
            <person name="Parisi M.J."/>
            <person name="Parisi M."/>
            <person name="Parts L."/>
            <person name="Pedersen J.S."/>
            <person name="Pesole G."/>
            <person name="Phillippy A.M."/>
            <person name="Ponting C.P."/>
            <person name="Pop M."/>
            <person name="Porcelli D."/>
            <person name="Powell J.R."/>
            <person name="Prohaska S."/>
            <person name="Pruitt K."/>
            <person name="Puig M."/>
            <person name="Quesneville H."/>
            <person name="Ram K.R."/>
            <person name="Rand D."/>
            <person name="Rasmussen M.D."/>
            <person name="Reed L.K."/>
            <person name="Reenan R."/>
            <person name="Reily A."/>
            <person name="Remington K.A."/>
            <person name="Rieger T.T."/>
            <person name="Ritchie M.G."/>
            <person name="Robin C."/>
            <person name="Rogers Y.H."/>
            <person name="Rohde C."/>
            <person name="Rozas J."/>
            <person name="Rubenfield M.J."/>
            <person name="Ruiz A."/>
            <person name="Russo S."/>
            <person name="Salzberg S.L."/>
            <person name="Sanchez-Gracia A."/>
            <person name="Saranga D.J."/>
            <person name="Sato H."/>
            <person name="Schaeffer S.W."/>
            <person name="Schatz M.C."/>
            <person name="Schlenke T."/>
            <person name="Schwartz R."/>
            <person name="Segarra C."/>
            <person name="Singh R.S."/>
            <person name="Sirot L."/>
            <person name="Sirota M."/>
            <person name="Sisneros N.B."/>
            <person name="Smith C.D."/>
            <person name="Smith T.F."/>
            <person name="Spieth J."/>
            <person name="Stage D.E."/>
            <person name="Stark A."/>
            <person name="Stephan W."/>
            <person name="Strausberg R.L."/>
            <person name="Strempel S."/>
            <person name="Sturgill D."/>
            <person name="Sutton G."/>
            <person name="Sutton G.G."/>
            <person name="Tao W."/>
            <person name="Teichmann S."/>
            <person name="Tobari Y.N."/>
            <person name="Tomimura Y."/>
            <person name="Tsolas J.M."/>
            <person name="Valente V.L."/>
            <person name="Venter E."/>
            <person name="Venter J.C."/>
            <person name="Vicario S."/>
            <person name="Vieira F.G."/>
            <person name="Vilella A.J."/>
            <person name="Villasante A."/>
            <person name="Walenz B."/>
            <person name="Wang J."/>
            <person name="Wasserman M."/>
            <person name="Watts T."/>
            <person name="Wilson D."/>
            <person name="Wilson R.K."/>
            <person name="Wing R.A."/>
            <person name="Wolfner M.F."/>
            <person name="Wong A."/>
            <person name="Wong G.K."/>
            <person name="Wu C.I."/>
            <person name="Wu G."/>
            <person name="Yamamoto D."/>
            <person name="Yang H.P."/>
            <person name="Yang S.P."/>
            <person name="Yorke J.A."/>
            <person name="Yoshida K."/>
            <person name="Zdobnov E."/>
            <person name="Zhang P."/>
            <person name="Zhang Y."/>
            <person name="Zimin A.V."/>
            <person name="Baldwin J."/>
            <person name="Abdouelleil A."/>
            <person name="Abdulkadir J."/>
            <person name="Abebe A."/>
            <person name="Abera B."/>
            <person name="Abreu J."/>
            <person name="Acer S.C."/>
            <person name="Aftuck L."/>
            <person name="Alexander A."/>
            <person name="An P."/>
            <person name="Anderson E."/>
            <person name="Anderson S."/>
            <person name="Arachi H."/>
            <person name="Azer M."/>
            <person name="Bachantsang P."/>
            <person name="Barry A."/>
            <person name="Bayul T."/>
            <person name="Berlin A."/>
            <person name="Bessette D."/>
            <person name="Bloom T."/>
            <person name="Blye J."/>
            <person name="Boguslavskiy L."/>
            <person name="Bonnet C."/>
            <person name="Boukhgalter B."/>
            <person name="Bourzgui I."/>
            <person name="Brown A."/>
            <person name="Cahill P."/>
            <person name="Channer S."/>
            <person name="Cheshatsang Y."/>
            <person name="Chuda L."/>
            <person name="Citroen M."/>
            <person name="Collymore A."/>
            <person name="Cooke P."/>
            <person name="Costello M."/>
            <person name="D'Aco K."/>
            <person name="Daza R."/>
            <person name="De Haan G."/>
            <person name="DeGray S."/>
            <person name="DeMaso C."/>
            <person name="Dhargay N."/>
            <person name="Dooley K."/>
            <person name="Dooley E."/>
            <person name="Doricent M."/>
            <person name="Dorje P."/>
            <person name="Dorjee K."/>
            <person name="Dupes A."/>
            <person name="Elong R."/>
            <person name="Falk J."/>
            <person name="Farina A."/>
            <person name="Faro S."/>
            <person name="Ferguson D."/>
            <person name="Fisher S."/>
            <person name="Foley C.D."/>
            <person name="Franke A."/>
            <person name="Friedrich D."/>
            <person name="Gadbois L."/>
            <person name="Gearin G."/>
            <person name="Gearin C.R."/>
            <person name="Giannoukos G."/>
            <person name="Goode T."/>
            <person name="Graham J."/>
            <person name="Grandbois E."/>
            <person name="Grewal S."/>
            <person name="Gyaltsen K."/>
            <person name="Hafez N."/>
            <person name="Hagos B."/>
            <person name="Hall J."/>
            <person name="Henson C."/>
            <person name="Hollinger A."/>
            <person name="Honan T."/>
            <person name="Huard M.D."/>
            <person name="Hughes L."/>
            <person name="Hurhula B."/>
            <person name="Husby M.E."/>
            <person name="Kamat A."/>
            <person name="Kanga B."/>
            <person name="Kashin S."/>
            <person name="Khazanovich D."/>
            <person name="Kisner P."/>
            <person name="Lance K."/>
            <person name="Lara M."/>
            <person name="Lee W."/>
            <person name="Lennon N."/>
            <person name="Letendre F."/>
            <person name="LeVine R."/>
            <person name="Lipovsky A."/>
            <person name="Liu X."/>
            <person name="Liu J."/>
            <person name="Liu S."/>
            <person name="Lokyitsang T."/>
            <person name="Lokyitsang Y."/>
            <person name="Lubonja R."/>
            <person name="Lui A."/>
            <person name="MacDonald P."/>
            <person name="Magnisalis V."/>
            <person name="Maru K."/>
            <person name="Matthews C."/>
            <person name="McCusker W."/>
            <person name="McDonough S."/>
            <person name="Mehta T."/>
            <person name="Meldrim J."/>
            <person name="Meneus L."/>
            <person name="Mihai O."/>
            <person name="Mihalev A."/>
            <person name="Mihova T."/>
            <person name="Mittelman R."/>
            <person name="Mlenga V."/>
            <person name="Montmayeur A."/>
            <person name="Mulrain L."/>
            <person name="Navidi A."/>
            <person name="Naylor J."/>
            <person name="Negash T."/>
            <person name="Nguyen T."/>
            <person name="Nguyen N."/>
            <person name="Nicol R."/>
            <person name="Norbu C."/>
            <person name="Norbu N."/>
            <person name="Novod N."/>
            <person name="O'Neill B."/>
            <person name="Osman S."/>
            <person name="Markiewicz E."/>
            <person name="Oyono O.L."/>
            <person name="Patti C."/>
            <person name="Phunkhang P."/>
            <person name="Pierre F."/>
            <person name="Priest M."/>
            <person name="Raghuraman S."/>
            <person name="Rege F."/>
            <person name="Reyes R."/>
            <person name="Rise C."/>
            <person name="Rogov P."/>
            <person name="Ross K."/>
            <person name="Ryan E."/>
            <person name="Settipalli S."/>
            <person name="Shea T."/>
            <person name="Sherpa N."/>
            <person name="Shi L."/>
            <person name="Shih D."/>
            <person name="Sparrow T."/>
            <person name="Spaulding J."/>
            <person name="Stalker J."/>
            <person name="Stange-Thomann N."/>
            <person name="Stavropoulos S."/>
            <person name="Stone C."/>
            <person name="Strader C."/>
            <person name="Tesfaye S."/>
            <person name="Thomson T."/>
            <person name="Thoulutsang Y."/>
            <person name="Thoulutsang D."/>
            <person name="Topham K."/>
            <person name="Topping I."/>
            <person name="Tsamla T."/>
            <person name="Vassiliev H."/>
            <person name="Vo A."/>
            <person name="Wangchuk T."/>
            <person name="Wangdi T."/>
            <person name="Weiand M."/>
            <person name="Wilkinson J."/>
            <person name="Wilson A."/>
            <person name="Yadav S."/>
            <person name="Young G."/>
            <person name="Yu Q."/>
            <person name="Zembek L."/>
            <person name="Zhong D."/>
            <person name="Zimmer A."/>
            <person name="Zwirko Z."/>
            <person name="Jaffe D.B."/>
            <person name="Alvarez P."/>
            <person name="Brockman W."/>
            <person name="Butler J."/>
            <person name="Chin C."/>
            <person name="Gnerre S."/>
            <person name="Grabherr M."/>
            <person name="Kleber M."/>
            <person name="Mauceli E."/>
            <person name="MacCallum I."/>
        </authorList>
    </citation>
    <scope>NUCLEOTIDE SEQUENCE [LARGE SCALE GENOMIC DNA]</scope>
    <source>
        <strain evidence="3">Tucson 15081-1352.22</strain>
    </source>
</reference>
<dbReference type="KEGG" id="dmo:Dmoj_GI10536"/>
<dbReference type="OrthoDB" id="6434695at2759"/>
<keyword evidence="1" id="KW-0812">Transmembrane</keyword>
<dbReference type="Proteomes" id="UP000009192">
    <property type="component" value="Unassembled WGS sequence"/>
</dbReference>
<name>B4K7R4_DROMO</name>
<proteinExistence type="predicted"/>
<dbReference type="eggNOG" id="ENOG502TCHR">
    <property type="taxonomic scope" value="Eukaryota"/>
</dbReference>
<accession>B4K7R4</accession>